<dbReference type="SUPFAM" id="SSF54001">
    <property type="entry name" value="Cysteine proteinases"/>
    <property type="match status" value="1"/>
</dbReference>
<dbReference type="Gene3D" id="2.30.260.10">
    <property type="entry name" value="putative xylanase like domain"/>
    <property type="match status" value="1"/>
</dbReference>
<gene>
    <name evidence="2" type="ORF">IAD06_09070</name>
</gene>
<accession>A0A9D1KD77</accession>
<reference evidence="2" key="2">
    <citation type="journal article" date="2021" name="PeerJ">
        <title>Extensive microbial diversity within the chicken gut microbiome revealed by metagenomics and culture.</title>
        <authorList>
            <person name="Gilroy R."/>
            <person name="Ravi A."/>
            <person name="Getino M."/>
            <person name="Pursley I."/>
            <person name="Horton D.L."/>
            <person name="Alikhan N.F."/>
            <person name="Baker D."/>
            <person name="Gharbi K."/>
            <person name="Hall N."/>
            <person name="Watson M."/>
            <person name="Adriaenssens E.M."/>
            <person name="Foster-Nyarko E."/>
            <person name="Jarju S."/>
            <person name="Secka A."/>
            <person name="Antonio M."/>
            <person name="Oren A."/>
            <person name="Chaudhuri R.R."/>
            <person name="La Ragione R."/>
            <person name="Hildebrand F."/>
            <person name="Pallen M.J."/>
        </authorList>
    </citation>
    <scope>NUCLEOTIDE SEQUENCE</scope>
    <source>
        <strain evidence="2">21143</strain>
    </source>
</reference>
<dbReference type="Pfam" id="PF07313">
    <property type="entry name" value="AmiA-like"/>
    <property type="match status" value="1"/>
</dbReference>
<comment type="caution">
    <text evidence="2">The sequence shown here is derived from an EMBL/GenBank/DDBJ whole genome shotgun (WGS) entry which is preliminary data.</text>
</comment>
<dbReference type="Gene3D" id="1.10.3670.10">
    <property type="entry name" value="Putative xylanase like domain"/>
    <property type="match status" value="1"/>
</dbReference>
<proteinExistence type="predicted"/>
<evidence type="ECO:0000313" key="2">
    <source>
        <dbReference type="EMBL" id="HIT40168.1"/>
    </source>
</evidence>
<evidence type="ECO:0000256" key="1">
    <source>
        <dbReference type="SAM" id="SignalP"/>
    </source>
</evidence>
<evidence type="ECO:0000313" key="3">
    <source>
        <dbReference type="Proteomes" id="UP000886722"/>
    </source>
</evidence>
<dbReference type="EMBL" id="DVKT01000067">
    <property type="protein sequence ID" value="HIT40168.1"/>
    <property type="molecule type" value="Genomic_DNA"/>
</dbReference>
<keyword evidence="1" id="KW-0732">Signal</keyword>
<dbReference type="InterPro" id="IPR010846">
    <property type="entry name" value="AmiA-like"/>
</dbReference>
<name>A0A9D1KD77_9BACT</name>
<dbReference type="InterPro" id="IPR038765">
    <property type="entry name" value="Papain-like_cys_pep_sf"/>
</dbReference>
<protein>
    <submittedName>
        <fullName evidence="2">DUF1460 domain-containing protein</fullName>
    </submittedName>
</protein>
<organism evidence="2 3">
    <name type="scientific">Candidatus Caccoplasma intestinavium</name>
    <dbReference type="NCBI Taxonomy" id="2840716"/>
    <lineage>
        <taxon>Bacteria</taxon>
        <taxon>Pseudomonadati</taxon>
        <taxon>Bacteroidota</taxon>
        <taxon>Bacteroidia</taxon>
        <taxon>Bacteroidales</taxon>
        <taxon>Bacteroidaceae</taxon>
        <taxon>Bacteroidaceae incertae sedis</taxon>
        <taxon>Candidatus Caccoplasma</taxon>
    </lineage>
</organism>
<feature type="chain" id="PRO_5039445278" evidence="1">
    <location>
        <begin position="20"/>
        <end position="288"/>
    </location>
</feature>
<dbReference type="AlphaFoldDB" id="A0A9D1KD77"/>
<reference evidence="2" key="1">
    <citation type="submission" date="2020-10" db="EMBL/GenBank/DDBJ databases">
        <authorList>
            <person name="Gilroy R."/>
        </authorList>
    </citation>
    <scope>NUCLEOTIDE SEQUENCE</scope>
    <source>
        <strain evidence="2">21143</strain>
    </source>
</reference>
<sequence length="288" mass="32474">MKRYLHFLLIIIWFLKPPASTLSQTQTSAGDSLYAVYLLSVIAPQPDIAHYVTAYAHLLEGTTYTAGTLDRDSVEKLQPYLQETDCTTFVETVLALARTAVKKQSTWDEYCRQLTALRYRNGKIDGYLSRLHYFSDWIANNEQKGFVTDITKISGGVPDTLQLYFMSRNADRYPALQRNATLVDDIAVQERSLSGKIIYYLPTFRLDSASLATIQSGDIIAFTTDIPGLDIAHVGIAIQNNGEVRLIHASSSQGRVIVENRSILQQLKDNKKFSGIRIIRPQNFESRK</sequence>
<feature type="signal peptide" evidence="1">
    <location>
        <begin position="1"/>
        <end position="19"/>
    </location>
</feature>
<dbReference type="Proteomes" id="UP000886722">
    <property type="component" value="Unassembled WGS sequence"/>
</dbReference>